<protein>
    <submittedName>
        <fullName evidence="1">Uncharacterized protein</fullName>
    </submittedName>
</protein>
<organism evidence="1 2">
    <name type="scientific">Streptomyces chitinivorans</name>
    <dbReference type="NCBI Taxonomy" id="1257027"/>
    <lineage>
        <taxon>Bacteria</taxon>
        <taxon>Bacillati</taxon>
        <taxon>Actinomycetota</taxon>
        <taxon>Actinomycetes</taxon>
        <taxon>Kitasatosporales</taxon>
        <taxon>Streptomycetaceae</taxon>
        <taxon>Streptomyces</taxon>
    </lineage>
</organism>
<proteinExistence type="predicted"/>
<dbReference type="EMBL" id="JBIHMK010000029">
    <property type="protein sequence ID" value="MFH0248613.1"/>
    <property type="molecule type" value="Genomic_DNA"/>
</dbReference>
<gene>
    <name evidence="1" type="ORF">ACG5V6_10360</name>
</gene>
<name>A0ABW7HS22_9ACTN</name>
<reference evidence="1 2" key="1">
    <citation type="submission" date="2024-10" db="EMBL/GenBank/DDBJ databases">
        <authorList>
            <person name="Cho J.-C."/>
        </authorList>
    </citation>
    <scope>NUCLEOTIDE SEQUENCE [LARGE SCALE GENOMIC DNA]</scope>
    <source>
        <strain evidence="1 2">KCTC29696</strain>
    </source>
</reference>
<keyword evidence="2" id="KW-1185">Reference proteome</keyword>
<evidence type="ECO:0000313" key="1">
    <source>
        <dbReference type="EMBL" id="MFH0248613.1"/>
    </source>
</evidence>
<dbReference type="RefSeq" id="WP_279951662.1">
    <property type="nucleotide sequence ID" value="NZ_BAABEN010000029.1"/>
</dbReference>
<evidence type="ECO:0000313" key="2">
    <source>
        <dbReference type="Proteomes" id="UP001607069"/>
    </source>
</evidence>
<accession>A0ABW7HS22</accession>
<comment type="caution">
    <text evidence="1">The sequence shown here is derived from an EMBL/GenBank/DDBJ whole genome shotgun (WGS) entry which is preliminary data.</text>
</comment>
<sequence length="45" mass="4536">MATWATGHQGEAEPVFTAVGAYTGLAVDRDALKAGDLHGVLVAPA</sequence>
<dbReference type="Proteomes" id="UP001607069">
    <property type="component" value="Unassembled WGS sequence"/>
</dbReference>